<keyword evidence="1" id="KW-0456">Lyase</keyword>
<gene>
    <name evidence="1" type="ORF">C7383_113109</name>
</gene>
<dbReference type="PANTHER" id="PTHR37822">
    <property type="entry name" value="SPORE PHOTOPRODUCT LYASE-RELATED"/>
    <property type="match status" value="1"/>
</dbReference>
<comment type="caution">
    <text evidence="1">The sequence shown here is derived from an EMBL/GenBank/DDBJ whole genome shotgun (WGS) entry which is preliminary data.</text>
</comment>
<name>A0AB73T0K0_9FIRM</name>
<dbReference type="AlphaFoldDB" id="A0AB73T0K0"/>
<protein>
    <submittedName>
        <fullName evidence="1">Spore photoproduct lyase</fullName>
    </submittedName>
</protein>
<dbReference type="RefSeq" id="WP_109747862.1">
    <property type="nucleotide sequence ID" value="NZ_JANKBI010000022.1"/>
</dbReference>
<dbReference type="GO" id="GO:0042601">
    <property type="term" value="C:endospore-forming forespore"/>
    <property type="evidence" value="ECO:0007669"/>
    <property type="project" value="TreeGrafter"/>
</dbReference>
<dbReference type="GO" id="GO:0051539">
    <property type="term" value="F:4 iron, 4 sulfur cluster binding"/>
    <property type="evidence" value="ECO:0007669"/>
    <property type="project" value="TreeGrafter"/>
</dbReference>
<keyword evidence="2" id="KW-1185">Reference proteome</keyword>
<sequence>MFPDKIYYEPGILDYTLGQQLKEKYKEKPWIPIQSHNNIEELRSNPNSSFPAMKQHLIIGTRKTHRYVPNQKVSDFLVPYTSSGCTAMCLYCYLVCNYNKCSYLRLFVNREEMLDKIIRTAGRSHKDLTFEIGSNSDLVLENTITGNLEWTITNFARTQKGLLTFPTKFDMVGPLLPLEHKGRVIFRMSVNPQPIISSAEFGTASLKRRIHALNLMADAGYRTGILIAPIILTDNYQELYSTLLDQLSDELSAKSRENSFLELILMTYSFVHRKINEEAFPAAADLYDASKMTGRGMGKYCYRPEVRREAEEWFTNAIHEKLKGMKILYIS</sequence>
<dbReference type="GO" id="GO:0003913">
    <property type="term" value="F:DNA photolyase activity"/>
    <property type="evidence" value="ECO:0007669"/>
    <property type="project" value="TreeGrafter"/>
</dbReference>
<dbReference type="Gene3D" id="3.80.30.30">
    <property type="match status" value="1"/>
</dbReference>
<organism evidence="1 2">
    <name type="scientific">Murimonas intestini</name>
    <dbReference type="NCBI Taxonomy" id="1337051"/>
    <lineage>
        <taxon>Bacteria</taxon>
        <taxon>Bacillati</taxon>
        <taxon>Bacillota</taxon>
        <taxon>Clostridia</taxon>
        <taxon>Lachnospirales</taxon>
        <taxon>Lachnospiraceae</taxon>
        <taxon>Murimonas</taxon>
    </lineage>
</organism>
<reference evidence="1 2" key="1">
    <citation type="submission" date="2018-05" db="EMBL/GenBank/DDBJ databases">
        <authorList>
            <person name="Goeker M."/>
            <person name="Huntemann M."/>
            <person name="Clum A."/>
            <person name="Pillay M."/>
            <person name="Palaniappan K."/>
            <person name="Varghese N."/>
            <person name="Mikhailova N."/>
            <person name="Stamatis D."/>
            <person name="Reddy T."/>
            <person name="Daum C."/>
            <person name="Shapiro N."/>
            <person name="Ivanova N."/>
            <person name="Kyrpides N."/>
            <person name="Woyke T."/>
        </authorList>
    </citation>
    <scope>NUCLEOTIDE SEQUENCE [LARGE SCALE GENOMIC DNA]</scope>
    <source>
        <strain evidence="1 2">DSM 26524</strain>
    </source>
</reference>
<dbReference type="Gene3D" id="3.40.50.12110">
    <property type="match status" value="1"/>
</dbReference>
<proteinExistence type="predicted"/>
<dbReference type="Proteomes" id="UP000245412">
    <property type="component" value="Unassembled WGS sequence"/>
</dbReference>
<dbReference type="EMBL" id="QGGY01000013">
    <property type="protein sequence ID" value="PWJ73323.1"/>
    <property type="molecule type" value="Genomic_DNA"/>
</dbReference>
<dbReference type="GO" id="GO:1904047">
    <property type="term" value="F:S-adenosyl-L-methionine binding"/>
    <property type="evidence" value="ECO:0007669"/>
    <property type="project" value="TreeGrafter"/>
</dbReference>
<evidence type="ECO:0000313" key="2">
    <source>
        <dbReference type="Proteomes" id="UP000245412"/>
    </source>
</evidence>
<dbReference type="Pfam" id="PF20903">
    <property type="entry name" value="SPL"/>
    <property type="match status" value="1"/>
</dbReference>
<evidence type="ECO:0000313" key="1">
    <source>
        <dbReference type="EMBL" id="PWJ73323.1"/>
    </source>
</evidence>
<dbReference type="InterPro" id="IPR049539">
    <property type="entry name" value="SPL"/>
</dbReference>
<dbReference type="PANTHER" id="PTHR37822:SF2">
    <property type="entry name" value="SPORE PHOTOPRODUCT LYASE"/>
    <property type="match status" value="1"/>
</dbReference>
<accession>A0AB73T0K0</accession>